<evidence type="ECO:0000256" key="5">
    <source>
        <dbReference type="ARBA" id="ARBA00023157"/>
    </source>
</evidence>
<dbReference type="PROSITE" id="PS51318">
    <property type="entry name" value="TAT"/>
    <property type="match status" value="1"/>
</dbReference>
<comment type="caution">
    <text evidence="9">The sequence shown here is derived from an EMBL/GenBank/DDBJ whole genome shotgun (WGS) entry which is preliminary data.</text>
</comment>
<feature type="compositionally biased region" description="Polar residues" evidence="6">
    <location>
        <begin position="1"/>
        <end position="10"/>
    </location>
</feature>
<feature type="region of interest" description="Disordered" evidence="6">
    <location>
        <begin position="1"/>
        <end position="21"/>
    </location>
</feature>
<keyword evidence="1" id="KW-0001">2Fe-2S</keyword>
<evidence type="ECO:0000256" key="6">
    <source>
        <dbReference type="SAM" id="MobiDB-lite"/>
    </source>
</evidence>
<evidence type="ECO:0000313" key="9">
    <source>
        <dbReference type="EMBL" id="MFD2612039.1"/>
    </source>
</evidence>
<dbReference type="PANTHER" id="PTHR10134">
    <property type="entry name" value="CYTOCHROME B-C1 COMPLEX SUBUNIT RIESKE, MITOCHONDRIAL"/>
    <property type="match status" value="1"/>
</dbReference>
<feature type="domain" description="Rieske" evidence="8">
    <location>
        <begin position="101"/>
        <end position="172"/>
    </location>
</feature>
<dbReference type="CDD" id="cd03467">
    <property type="entry name" value="Rieske"/>
    <property type="match status" value="1"/>
</dbReference>
<sequence length="181" mass="20449">MSNENKQNLPESAAKKPKRREMTRRQFLAYTLGGTTAFLAAGPTIPMVRFAVDPLLRKKDTAAFVKVVEESKVTTEPVSYKFQVHQVDGWFESDPEFEAWILKDDQNRIYALSPICKHLGCTIGWNNDPATPNEFMCPCHNAHYDKNGKNLIVAPTPLDEYEVKVDNGYVYLGGLKPNSRV</sequence>
<dbReference type="PROSITE" id="PS51296">
    <property type="entry name" value="RIESKE"/>
    <property type="match status" value="1"/>
</dbReference>
<reference evidence="10" key="1">
    <citation type="journal article" date="2019" name="Int. J. Syst. Evol. Microbiol.">
        <title>The Global Catalogue of Microorganisms (GCM) 10K type strain sequencing project: providing services to taxonomists for standard genome sequencing and annotation.</title>
        <authorList>
            <consortium name="The Broad Institute Genomics Platform"/>
            <consortium name="The Broad Institute Genome Sequencing Center for Infectious Disease"/>
            <person name="Wu L."/>
            <person name="Ma J."/>
        </authorList>
    </citation>
    <scope>NUCLEOTIDE SEQUENCE [LARGE SCALE GENOMIC DNA]</scope>
    <source>
        <strain evidence="10">KCTC 3950</strain>
    </source>
</reference>
<keyword evidence="7" id="KW-0812">Transmembrane</keyword>
<keyword evidence="2" id="KW-0479">Metal-binding</keyword>
<evidence type="ECO:0000313" key="10">
    <source>
        <dbReference type="Proteomes" id="UP001597541"/>
    </source>
</evidence>
<organism evidence="9 10">
    <name type="scientific">Paenibacillus gansuensis</name>
    <dbReference type="NCBI Taxonomy" id="306542"/>
    <lineage>
        <taxon>Bacteria</taxon>
        <taxon>Bacillati</taxon>
        <taxon>Bacillota</taxon>
        <taxon>Bacilli</taxon>
        <taxon>Bacillales</taxon>
        <taxon>Paenibacillaceae</taxon>
        <taxon>Paenibacillus</taxon>
    </lineage>
</organism>
<dbReference type="Gene3D" id="2.102.10.10">
    <property type="entry name" value="Rieske [2Fe-2S] iron-sulphur domain"/>
    <property type="match status" value="1"/>
</dbReference>
<evidence type="ECO:0000256" key="1">
    <source>
        <dbReference type="ARBA" id="ARBA00022714"/>
    </source>
</evidence>
<keyword evidence="7" id="KW-1133">Transmembrane helix</keyword>
<protein>
    <submittedName>
        <fullName evidence="9">Ubiquinol-cytochrome c reductase iron-sulfur subunit</fullName>
    </submittedName>
</protein>
<name>A0ABW5PA96_9BACL</name>
<evidence type="ECO:0000256" key="3">
    <source>
        <dbReference type="ARBA" id="ARBA00023004"/>
    </source>
</evidence>
<dbReference type="EMBL" id="JBHUME010000005">
    <property type="protein sequence ID" value="MFD2612039.1"/>
    <property type="molecule type" value="Genomic_DNA"/>
</dbReference>
<dbReference type="InterPro" id="IPR006311">
    <property type="entry name" value="TAT_signal"/>
</dbReference>
<evidence type="ECO:0000259" key="8">
    <source>
        <dbReference type="PROSITE" id="PS51296"/>
    </source>
</evidence>
<keyword evidence="10" id="KW-1185">Reference proteome</keyword>
<keyword evidence="4" id="KW-0411">Iron-sulfur</keyword>
<accession>A0ABW5PA96</accession>
<dbReference type="Pfam" id="PF00355">
    <property type="entry name" value="Rieske"/>
    <property type="match status" value="1"/>
</dbReference>
<gene>
    <name evidence="9" type="ORF">ACFSUF_06315</name>
</gene>
<dbReference type="InterPro" id="IPR017941">
    <property type="entry name" value="Rieske_2Fe-2S"/>
</dbReference>
<dbReference type="InterPro" id="IPR014349">
    <property type="entry name" value="Rieske_Fe-S_prot"/>
</dbReference>
<dbReference type="InterPro" id="IPR036922">
    <property type="entry name" value="Rieske_2Fe-2S_sf"/>
</dbReference>
<feature type="transmembrane region" description="Helical" evidence="7">
    <location>
        <begin position="27"/>
        <end position="48"/>
    </location>
</feature>
<keyword evidence="7" id="KW-0472">Membrane</keyword>
<dbReference type="SUPFAM" id="SSF50022">
    <property type="entry name" value="ISP domain"/>
    <property type="match status" value="1"/>
</dbReference>
<dbReference type="Proteomes" id="UP001597541">
    <property type="component" value="Unassembled WGS sequence"/>
</dbReference>
<evidence type="ECO:0000256" key="7">
    <source>
        <dbReference type="SAM" id="Phobius"/>
    </source>
</evidence>
<keyword evidence="3" id="KW-0408">Iron</keyword>
<keyword evidence="5" id="KW-1015">Disulfide bond</keyword>
<evidence type="ECO:0000256" key="4">
    <source>
        <dbReference type="ARBA" id="ARBA00023014"/>
    </source>
</evidence>
<evidence type="ECO:0000256" key="2">
    <source>
        <dbReference type="ARBA" id="ARBA00022723"/>
    </source>
</evidence>
<dbReference type="RefSeq" id="WP_377601226.1">
    <property type="nucleotide sequence ID" value="NZ_JBHUME010000005.1"/>
</dbReference>
<proteinExistence type="predicted"/>